<dbReference type="PANTHER" id="PTHR38597:SF1">
    <property type="entry name" value="BLL3834 PROTEIN"/>
    <property type="match status" value="1"/>
</dbReference>
<comment type="caution">
    <text evidence="1">The sequence shown here is derived from an EMBL/GenBank/DDBJ whole genome shotgun (WGS) entry which is preliminary data.</text>
</comment>
<organism evidence="1 2">
    <name type="scientific">candidate division WS5 bacterium</name>
    <dbReference type="NCBI Taxonomy" id="2093353"/>
    <lineage>
        <taxon>Bacteria</taxon>
        <taxon>candidate division WS5</taxon>
    </lineage>
</organism>
<dbReference type="AlphaFoldDB" id="A0A419DFQ9"/>
<gene>
    <name evidence="1" type="ORF">C4544_01400</name>
</gene>
<name>A0A419DFQ9_9BACT</name>
<evidence type="ECO:0000313" key="1">
    <source>
        <dbReference type="EMBL" id="RJO61922.1"/>
    </source>
</evidence>
<dbReference type="PANTHER" id="PTHR38597">
    <property type="entry name" value="BLL3834 PROTEIN"/>
    <property type="match status" value="1"/>
</dbReference>
<proteinExistence type="predicted"/>
<dbReference type="Pfam" id="PF05559">
    <property type="entry name" value="DUF763"/>
    <property type="match status" value="1"/>
</dbReference>
<reference evidence="1 2" key="1">
    <citation type="journal article" date="2017" name="ISME J.">
        <title>Energy and carbon metabolisms in a deep terrestrial subsurface fluid microbial community.</title>
        <authorList>
            <person name="Momper L."/>
            <person name="Jungbluth S.P."/>
            <person name="Lee M.D."/>
            <person name="Amend J.P."/>
        </authorList>
    </citation>
    <scope>NUCLEOTIDE SEQUENCE [LARGE SCALE GENOMIC DNA]</scope>
    <source>
        <strain evidence="1">SURF_29</strain>
    </source>
</reference>
<sequence length="393" mass="44765">MQRGIATFTLDWGKCPPWLFRRMVSLGREMTQVLIAEYSPDEFVKRLADPVWFQSLGTVLAFDWNASGLTTILTAALKESIRGQERDLGVFICGGKGKTSRKTPDEILSWGQRLSLDERKTKKLVYNSKMSAKVDSSLIQDGYQIYHHSFIFSRNGAWAVVQQGMNTEDQTARRYHWYSENAKDLVVEPHKGIASQKIRKLNNTLNMSSKKSDKNRQISTELVNSSYKTLMKDIEVLRRHSSNLSQMISFRMKRDSSAAVGMTEDKTTLISLARKEFKTHPVMAENFGKSKYLERILGKLTEEKPKSYEKLLATQGVGPKTIRALSLVSEIIYGADASYEDPARYSFAHGGKDATPYPVDKATYDQTIETMRQVVKKTKINSLEKDKIYKRLK</sequence>
<dbReference type="InterPro" id="IPR008482">
    <property type="entry name" value="DUF763"/>
</dbReference>
<evidence type="ECO:0000313" key="2">
    <source>
        <dbReference type="Proteomes" id="UP000285655"/>
    </source>
</evidence>
<dbReference type="EMBL" id="QZJW01000007">
    <property type="protein sequence ID" value="RJO61922.1"/>
    <property type="molecule type" value="Genomic_DNA"/>
</dbReference>
<accession>A0A419DFQ9</accession>
<dbReference type="Proteomes" id="UP000285655">
    <property type="component" value="Unassembled WGS sequence"/>
</dbReference>
<protein>
    <submittedName>
        <fullName evidence="1">DUF763 domain-containing protein</fullName>
    </submittedName>
</protein>